<evidence type="ECO:0000313" key="2">
    <source>
        <dbReference type="Proteomes" id="UP000249299"/>
    </source>
</evidence>
<sequence>AQSEARDPRNFSLAEWQQAKRQGKDPRAIKAVLQDAWAISDTKASFIHALEERGYWLAKGDRRSFVALDMHGEVYAVPTWIGVRTKAVRQRLENEDDLPDVATTKAKIAEEMQEAMRRHKGQLLSDLQPRNSQLHKQRRAMVHRHRATRRKLIETIERRKWEEARTRQSRFRSGLKGLWDWARGEAKRIQRRNEAEAKACALRDREELDALVFAQLAERRRLVDMRAELARDFTSRWRNIRDDIRAYDEMREHREIERKRRRTRRFG</sequence>
<accession>A0A327JNS4</accession>
<comment type="caution">
    <text evidence="1">The sequence shown here is derived from an EMBL/GenBank/DDBJ whole genome shotgun (WGS) entry which is preliminary data.</text>
</comment>
<dbReference type="EMBL" id="NPEV01000023">
    <property type="protein sequence ID" value="RAI26994.1"/>
    <property type="molecule type" value="Genomic_DNA"/>
</dbReference>
<name>A0A327JNS4_9HYPH</name>
<evidence type="ECO:0000313" key="1">
    <source>
        <dbReference type="EMBL" id="RAI26994.1"/>
    </source>
</evidence>
<keyword evidence="2" id="KW-1185">Reference proteome</keyword>
<dbReference type="Proteomes" id="UP000249299">
    <property type="component" value="Unassembled WGS sequence"/>
</dbReference>
<organism evidence="1 2">
    <name type="scientific">Rhodobium orientis</name>
    <dbReference type="NCBI Taxonomy" id="34017"/>
    <lineage>
        <taxon>Bacteria</taxon>
        <taxon>Pseudomonadati</taxon>
        <taxon>Pseudomonadota</taxon>
        <taxon>Alphaproteobacteria</taxon>
        <taxon>Hyphomicrobiales</taxon>
        <taxon>Rhodobiaceae</taxon>
        <taxon>Rhodobium</taxon>
    </lineage>
</organism>
<reference evidence="1 2" key="1">
    <citation type="submission" date="2017-07" db="EMBL/GenBank/DDBJ databases">
        <title>Draft Genome Sequences of Select Purple Nonsulfur Bacteria.</title>
        <authorList>
            <person name="Lasarre B."/>
            <person name="Mckinlay J.B."/>
        </authorList>
    </citation>
    <scope>NUCLEOTIDE SEQUENCE [LARGE SCALE GENOMIC DNA]</scope>
    <source>
        <strain evidence="1 2">DSM 11290</strain>
    </source>
</reference>
<protein>
    <recommendedName>
        <fullName evidence="3">Relaxase</fullName>
    </recommendedName>
</protein>
<feature type="non-terminal residue" evidence="1">
    <location>
        <position position="1"/>
    </location>
</feature>
<evidence type="ECO:0008006" key="3">
    <source>
        <dbReference type="Google" id="ProtNLM"/>
    </source>
</evidence>
<proteinExistence type="predicted"/>
<dbReference type="AlphaFoldDB" id="A0A327JNS4"/>
<gene>
    <name evidence="1" type="ORF">CH339_11645</name>
</gene>